<dbReference type="InterPro" id="IPR010679">
    <property type="entry name" value="DUF1254"/>
</dbReference>
<dbReference type="Pfam" id="PF06742">
    <property type="entry name" value="DUF1214"/>
    <property type="match status" value="1"/>
</dbReference>
<keyword evidence="4" id="KW-1185">Reference proteome</keyword>
<evidence type="ECO:0000259" key="1">
    <source>
        <dbReference type="Pfam" id="PF06742"/>
    </source>
</evidence>
<dbReference type="InterPro" id="IPR037049">
    <property type="entry name" value="DUF1214_C_sf"/>
</dbReference>
<proteinExistence type="predicted"/>
<dbReference type="Pfam" id="PF06863">
    <property type="entry name" value="DUF1254"/>
    <property type="match status" value="1"/>
</dbReference>
<sequence>MTQVEGARWSEFAGIEPDGNYLSDDHRQQLLEEYFFQRAVQVYLQALPIVNIIGLRDGSQARWGGGYNVLPIWKQRMDSACRVPTPNADVIYAMSYLDLAADGPLVIAAPPGILGMLTDFWQHALSDVGLAGPDHGQGGQYLLVPPGYDGPPLPGGYHVLRSPTYNVFLFWRAFLTSGEEGPETATGVAALEQTVIHPLYQSNPATWKPMRFPDASGEQVDMLFPRDGGFFDLLAEFVDYEPVEAIDLRLRGMMASIGIRKGEPFEPDARHREILDAAARLAPKLAVALNTTPDSYPGRRYYTGAEKRRWLNGFPDVDENFHAGTYLSLDHQATFFTVAYSASPAMALNIIGGGAKYPSTFWDADGEYLTGAEHYRLHLPPNPPARLFWAVTLYNPVDGTMITVDGHPIPSVNSLDKRVTANPDGSYDIYTGPSKPLGAADANWIPTNPGEGFLLTLRLYGPTHTFFDQTWIPDDVERMKP</sequence>
<dbReference type="Gene3D" id="2.60.40.1610">
    <property type="entry name" value="Domain of unknown function DUF1254"/>
    <property type="match status" value="1"/>
</dbReference>
<evidence type="ECO:0000313" key="3">
    <source>
        <dbReference type="EMBL" id="TCJ96644.1"/>
    </source>
</evidence>
<feature type="domain" description="DUF1214" evidence="1">
    <location>
        <begin position="355"/>
        <end position="463"/>
    </location>
</feature>
<evidence type="ECO:0008006" key="5">
    <source>
        <dbReference type="Google" id="ProtNLM"/>
    </source>
</evidence>
<comment type="caution">
    <text evidence="3">The sequence shown here is derived from an EMBL/GenBank/DDBJ whole genome shotgun (WGS) entry which is preliminary data.</text>
</comment>
<dbReference type="RefSeq" id="WP_067445133.1">
    <property type="nucleotide sequence ID" value="NZ_SMFR01000002.1"/>
</dbReference>
<name>A0A4R1FSN0_9NOCA</name>
<dbReference type="Proteomes" id="UP000294856">
    <property type="component" value="Unassembled WGS sequence"/>
</dbReference>
<dbReference type="PANTHER" id="PTHR36509:SF3">
    <property type="entry name" value="SIGNAL PEPTIDE PROTEIN"/>
    <property type="match status" value="1"/>
</dbReference>
<dbReference type="PANTHER" id="PTHR36509">
    <property type="entry name" value="BLL3101 PROTEIN"/>
    <property type="match status" value="1"/>
</dbReference>
<accession>A0A4R1FSN0</accession>
<organism evidence="3 4">
    <name type="scientific">Nocardia alba</name>
    <dbReference type="NCBI Taxonomy" id="225051"/>
    <lineage>
        <taxon>Bacteria</taxon>
        <taxon>Bacillati</taxon>
        <taxon>Actinomycetota</taxon>
        <taxon>Actinomycetes</taxon>
        <taxon>Mycobacteriales</taxon>
        <taxon>Nocardiaceae</taxon>
        <taxon>Nocardia</taxon>
    </lineage>
</organism>
<dbReference type="InterPro" id="IPR037050">
    <property type="entry name" value="DUF1254_sf"/>
</dbReference>
<dbReference type="Gene3D" id="1.10.3360.10">
    <property type="entry name" value="VPA0735-like domain"/>
    <property type="match status" value="1"/>
</dbReference>
<dbReference type="EMBL" id="SMFR01000002">
    <property type="protein sequence ID" value="TCJ96644.1"/>
    <property type="molecule type" value="Genomic_DNA"/>
</dbReference>
<dbReference type="AlphaFoldDB" id="A0A4R1FSN0"/>
<dbReference type="InterPro" id="IPR010621">
    <property type="entry name" value="DUF1214"/>
</dbReference>
<evidence type="ECO:0000259" key="2">
    <source>
        <dbReference type="Pfam" id="PF06863"/>
    </source>
</evidence>
<protein>
    <recommendedName>
        <fullName evidence="5">DUF1254 domain-containing protein</fullName>
    </recommendedName>
</protein>
<reference evidence="3 4" key="1">
    <citation type="submission" date="2019-03" db="EMBL/GenBank/DDBJ databases">
        <title>Genomic Encyclopedia of Type Strains, Phase IV (KMG-IV): sequencing the most valuable type-strain genomes for metagenomic binning, comparative biology and taxonomic classification.</title>
        <authorList>
            <person name="Goeker M."/>
        </authorList>
    </citation>
    <scope>NUCLEOTIDE SEQUENCE [LARGE SCALE GENOMIC DNA]</scope>
    <source>
        <strain evidence="3 4">DSM 44684</strain>
    </source>
</reference>
<gene>
    <name evidence="3" type="ORF">DFR71_2675</name>
</gene>
<dbReference type="STRING" id="1210063.GCA_001612665_00335"/>
<feature type="domain" description="DUF1254" evidence="2">
    <location>
        <begin position="68"/>
        <end position="193"/>
    </location>
</feature>
<dbReference type="Gene3D" id="2.60.120.600">
    <property type="entry name" value="Domain of unknown function DUF1214, C-terminal domain"/>
    <property type="match status" value="1"/>
</dbReference>
<evidence type="ECO:0000313" key="4">
    <source>
        <dbReference type="Proteomes" id="UP000294856"/>
    </source>
</evidence>
<dbReference type="SUPFAM" id="SSF160935">
    <property type="entry name" value="VPA0735-like"/>
    <property type="match status" value="1"/>
</dbReference>